<organism evidence="9 10">
    <name type="scientific">Gordonia alkaliphila</name>
    <dbReference type="NCBI Taxonomy" id="1053547"/>
    <lineage>
        <taxon>Bacteria</taxon>
        <taxon>Bacillati</taxon>
        <taxon>Actinomycetota</taxon>
        <taxon>Actinomycetes</taxon>
        <taxon>Mycobacteriales</taxon>
        <taxon>Gordoniaceae</taxon>
        <taxon>Gordonia</taxon>
    </lineage>
</organism>
<evidence type="ECO:0000256" key="4">
    <source>
        <dbReference type="ARBA" id="ARBA00022840"/>
    </source>
</evidence>
<comment type="catalytic activity">
    <reaction evidence="6">
        <text>UDP-N-acetyl-alpha-D-glucosamine + ATP = UDP-N-acetyl-alpha-D-glucosamine 3'-phosphate + ADP + H(+)</text>
        <dbReference type="Rhea" id="RHEA:32671"/>
        <dbReference type="ChEBI" id="CHEBI:15378"/>
        <dbReference type="ChEBI" id="CHEBI:30616"/>
        <dbReference type="ChEBI" id="CHEBI:57705"/>
        <dbReference type="ChEBI" id="CHEBI:64353"/>
        <dbReference type="ChEBI" id="CHEBI:456216"/>
        <dbReference type="EC" id="2.7.1.176"/>
    </reaction>
</comment>
<dbReference type="InterPro" id="IPR027417">
    <property type="entry name" value="P-loop_NTPase"/>
</dbReference>
<evidence type="ECO:0000256" key="3">
    <source>
        <dbReference type="ARBA" id="ARBA00022741"/>
    </source>
</evidence>
<sequence length="222" mass="24630">MIRSHLARHTGVGRDRRAVVTAGPPGAGKSTRLRESARPDFRDIDPDEVKDSLLLQAMADGIYQDLFDLVLADDRPVAPRELAALVHRESTIVADELQRQCLSNGENVVIHGTLGWSGIAAQLMGRLVEADYAHLEIVDVQVDLSECRSRALRRWWERRGGPDVLGGRFTPEAAIAELYVSDSETVCTRHARELFTLATSSEAFESVQLVTFGLDGRRRIED</sequence>
<dbReference type="RefSeq" id="WP_345312450.1">
    <property type="nucleotide sequence ID" value="NZ_BAABIE010000002.1"/>
</dbReference>
<protein>
    <recommendedName>
        <fullName evidence="5">UDP-N-acetylglucosamine kinase</fullName>
        <ecNumber evidence="2">2.7.1.176</ecNumber>
    </recommendedName>
    <alternativeName>
        <fullName evidence="5">UDP-N-acetylglucosamine kinase</fullName>
    </alternativeName>
</protein>
<evidence type="ECO:0000259" key="8">
    <source>
        <dbReference type="Pfam" id="PF06414"/>
    </source>
</evidence>
<reference evidence="10" key="1">
    <citation type="journal article" date="2019" name="Int. J. Syst. Evol. Microbiol.">
        <title>The Global Catalogue of Microorganisms (GCM) 10K type strain sequencing project: providing services to taxonomists for standard genome sequencing and annotation.</title>
        <authorList>
            <consortium name="The Broad Institute Genomics Platform"/>
            <consortium name="The Broad Institute Genome Sequencing Center for Infectious Disease"/>
            <person name="Wu L."/>
            <person name="Ma J."/>
        </authorList>
    </citation>
    <scope>NUCLEOTIDE SEQUENCE [LARGE SCALE GENOMIC DNA]</scope>
    <source>
        <strain evidence="10">JCM 18077</strain>
    </source>
</reference>
<dbReference type="EMBL" id="BAABIE010000002">
    <property type="protein sequence ID" value="GAA4741410.1"/>
    <property type="molecule type" value="Genomic_DNA"/>
</dbReference>
<evidence type="ECO:0000313" key="10">
    <source>
        <dbReference type="Proteomes" id="UP001500822"/>
    </source>
</evidence>
<evidence type="ECO:0000313" key="9">
    <source>
        <dbReference type="EMBL" id="GAA4741410.1"/>
    </source>
</evidence>
<evidence type="ECO:0000256" key="6">
    <source>
        <dbReference type="ARBA" id="ARBA00048178"/>
    </source>
</evidence>
<keyword evidence="3" id="KW-0547">Nucleotide-binding</keyword>
<evidence type="ECO:0000256" key="5">
    <source>
        <dbReference type="ARBA" id="ARBA00032897"/>
    </source>
</evidence>
<comment type="caution">
    <text evidence="9">The sequence shown here is derived from an EMBL/GenBank/DDBJ whole genome shotgun (WGS) entry which is preliminary data.</text>
</comment>
<dbReference type="EC" id="2.7.1.176" evidence="2"/>
<evidence type="ECO:0000256" key="1">
    <source>
        <dbReference type="ARBA" id="ARBA00009104"/>
    </source>
</evidence>
<proteinExistence type="inferred from homology"/>
<feature type="domain" description="Zeta toxin" evidence="8">
    <location>
        <begin position="18"/>
        <end position="191"/>
    </location>
</feature>
<dbReference type="InterPro" id="IPR010488">
    <property type="entry name" value="Zeta_toxin_domain"/>
</dbReference>
<accession>A0ABP8YXR3</accession>
<name>A0ABP8YXR3_9ACTN</name>
<dbReference type="Proteomes" id="UP001500822">
    <property type="component" value="Unassembled WGS sequence"/>
</dbReference>
<feature type="region of interest" description="Disordered" evidence="7">
    <location>
        <begin position="1"/>
        <end position="35"/>
    </location>
</feature>
<keyword evidence="10" id="KW-1185">Reference proteome</keyword>
<keyword evidence="4" id="KW-0067">ATP-binding</keyword>
<dbReference type="Pfam" id="PF06414">
    <property type="entry name" value="Zeta_toxin"/>
    <property type="match status" value="1"/>
</dbReference>
<gene>
    <name evidence="9" type="ORF">GCM10023217_07130</name>
</gene>
<dbReference type="Gene3D" id="3.40.50.300">
    <property type="entry name" value="P-loop containing nucleotide triphosphate hydrolases"/>
    <property type="match status" value="1"/>
</dbReference>
<dbReference type="SUPFAM" id="SSF52540">
    <property type="entry name" value="P-loop containing nucleoside triphosphate hydrolases"/>
    <property type="match status" value="1"/>
</dbReference>
<evidence type="ECO:0000256" key="2">
    <source>
        <dbReference type="ARBA" id="ARBA00011963"/>
    </source>
</evidence>
<comment type="similarity">
    <text evidence="1">Belongs to the zeta toxin family.</text>
</comment>
<evidence type="ECO:0000256" key="7">
    <source>
        <dbReference type="SAM" id="MobiDB-lite"/>
    </source>
</evidence>